<dbReference type="EMBL" id="CP059735">
    <property type="protein sequence ID" value="WDD97503.1"/>
    <property type="molecule type" value="Genomic_DNA"/>
</dbReference>
<dbReference type="RefSeq" id="WP_044832002.1">
    <property type="nucleotide sequence ID" value="NZ_CP059735.1"/>
</dbReference>
<dbReference type="PANTHER" id="PTHR35006:SF1">
    <property type="entry name" value="BLL2941 PROTEIN"/>
    <property type="match status" value="1"/>
</dbReference>
<protein>
    <submittedName>
        <fullName evidence="1">VOC family protein</fullName>
    </submittedName>
</protein>
<dbReference type="AlphaFoldDB" id="A0AAE9YNW1"/>
<sequence length="124" mass="13541">MVTNIILGTNDLAKAEQFYDSLLALFGAKQTIKNDSSVLWKSETNSVGIAVCIPFDGLPASNGNGTMIGLKAESFDHLKNVYKTALILGGTCEGEPEEREPGVYAAYFRDLDHNKFGVFYLSEK</sequence>
<dbReference type="PANTHER" id="PTHR35006">
    <property type="entry name" value="GLYOXALASE FAMILY PROTEIN (AFU_ORTHOLOGUE AFUA_5G14830)"/>
    <property type="match status" value="1"/>
</dbReference>
<organism evidence="1 2">
    <name type="scientific">Thalassomonas actiniarum</name>
    <dbReference type="NCBI Taxonomy" id="485447"/>
    <lineage>
        <taxon>Bacteria</taxon>
        <taxon>Pseudomonadati</taxon>
        <taxon>Pseudomonadota</taxon>
        <taxon>Gammaproteobacteria</taxon>
        <taxon>Alteromonadales</taxon>
        <taxon>Colwelliaceae</taxon>
        <taxon>Thalassomonas</taxon>
    </lineage>
</organism>
<reference evidence="1 2" key="1">
    <citation type="journal article" date="2015" name="Genome Announc.">
        <title>Draft Genome Sequences of Marine Isolates of Thalassomonas viridans and Thalassomonas actiniarum.</title>
        <authorList>
            <person name="Olonade I."/>
            <person name="van Zyl L.J."/>
            <person name="Trindade M."/>
        </authorList>
    </citation>
    <scope>NUCLEOTIDE SEQUENCE [LARGE SCALE GENOMIC DNA]</scope>
    <source>
        <strain evidence="1 2">A5K-106</strain>
    </source>
</reference>
<dbReference type="Gene3D" id="3.10.180.10">
    <property type="entry name" value="2,3-Dihydroxybiphenyl 1,2-Dioxygenase, domain 1"/>
    <property type="match status" value="1"/>
</dbReference>
<keyword evidence="2" id="KW-1185">Reference proteome</keyword>
<gene>
    <name evidence="1" type="ORF">SG35_019575</name>
</gene>
<dbReference type="KEGG" id="tact:SG35_019575"/>
<proteinExistence type="predicted"/>
<evidence type="ECO:0000313" key="1">
    <source>
        <dbReference type="EMBL" id="WDD97503.1"/>
    </source>
</evidence>
<dbReference type="InterPro" id="IPR029068">
    <property type="entry name" value="Glyas_Bleomycin-R_OHBP_Dase"/>
</dbReference>
<dbReference type="SUPFAM" id="SSF54593">
    <property type="entry name" value="Glyoxalase/Bleomycin resistance protein/Dihydroxybiphenyl dioxygenase"/>
    <property type="match status" value="1"/>
</dbReference>
<accession>A0AAE9YNW1</accession>
<name>A0AAE9YNW1_9GAMM</name>
<evidence type="ECO:0000313" key="2">
    <source>
        <dbReference type="Proteomes" id="UP000032568"/>
    </source>
</evidence>
<dbReference type="Proteomes" id="UP000032568">
    <property type="component" value="Chromosome"/>
</dbReference>
<reference evidence="1 2" key="2">
    <citation type="journal article" date="2022" name="Mar. Drugs">
        <title>Bioassay-Guided Fractionation Leads to the Detection of Cholic Acid Generated by the Rare Thalassomonas sp.</title>
        <authorList>
            <person name="Pheiffer F."/>
            <person name="Schneider Y.K."/>
            <person name="Hansen E.H."/>
            <person name="Andersen J.H."/>
            <person name="Isaksson J."/>
            <person name="Busche T."/>
            <person name="R C."/>
            <person name="Kalinowski J."/>
            <person name="Zyl L.V."/>
            <person name="Trindade M."/>
        </authorList>
    </citation>
    <scope>NUCLEOTIDE SEQUENCE [LARGE SCALE GENOMIC DNA]</scope>
    <source>
        <strain evidence="1 2">A5K-106</strain>
    </source>
</reference>